<dbReference type="InterPro" id="IPR055414">
    <property type="entry name" value="LRR_R13L4/SHOC2-like"/>
</dbReference>
<dbReference type="InterPro" id="IPR032675">
    <property type="entry name" value="LRR_dom_sf"/>
</dbReference>
<dbReference type="Pfam" id="PF23598">
    <property type="entry name" value="LRR_14"/>
    <property type="match status" value="1"/>
</dbReference>
<dbReference type="GO" id="GO:0005524">
    <property type="term" value="F:ATP binding"/>
    <property type="evidence" value="ECO:0007669"/>
    <property type="project" value="UniProtKB-KW"/>
</dbReference>
<keyword evidence="2" id="KW-0433">Leucine-rich repeat</keyword>
<gene>
    <name evidence="9" type="ORF">OLEA9_A070045</name>
</gene>
<evidence type="ECO:0000256" key="3">
    <source>
        <dbReference type="ARBA" id="ARBA00022737"/>
    </source>
</evidence>
<keyword evidence="4" id="KW-0547">Nucleotide-binding</keyword>
<keyword evidence="5" id="KW-0611">Plant defense</keyword>
<keyword evidence="10" id="KW-1185">Reference proteome</keyword>
<dbReference type="InterPro" id="IPR058922">
    <property type="entry name" value="WHD_DRP"/>
</dbReference>
<dbReference type="SUPFAM" id="SSF52058">
    <property type="entry name" value="L domain-like"/>
    <property type="match status" value="1"/>
</dbReference>
<dbReference type="PANTHER" id="PTHR23155">
    <property type="entry name" value="DISEASE RESISTANCE PROTEIN RP"/>
    <property type="match status" value="1"/>
</dbReference>
<dbReference type="PANTHER" id="PTHR23155:SF1185">
    <property type="entry name" value="DISEASE RESISTANCE RPP8-LIKE PROTEIN 3-RELATED"/>
    <property type="match status" value="1"/>
</dbReference>
<evidence type="ECO:0000256" key="5">
    <source>
        <dbReference type="ARBA" id="ARBA00022821"/>
    </source>
</evidence>
<dbReference type="Gene3D" id="3.80.10.10">
    <property type="entry name" value="Ribonuclease Inhibitor"/>
    <property type="match status" value="1"/>
</dbReference>
<protein>
    <submittedName>
        <fullName evidence="9">Probable disease resistance RF45 isoform X1</fullName>
    </submittedName>
</protein>
<dbReference type="InterPro" id="IPR027417">
    <property type="entry name" value="P-loop_NTPase"/>
</dbReference>
<dbReference type="EMBL" id="CACTIH010009093">
    <property type="protein sequence ID" value="CAA3023594.1"/>
    <property type="molecule type" value="Genomic_DNA"/>
</dbReference>
<feature type="domain" description="Disease resistance R13L4/SHOC-2-like LRR" evidence="8">
    <location>
        <begin position="504"/>
        <end position="788"/>
    </location>
</feature>
<organism evidence="9 10">
    <name type="scientific">Olea europaea subsp. europaea</name>
    <dbReference type="NCBI Taxonomy" id="158383"/>
    <lineage>
        <taxon>Eukaryota</taxon>
        <taxon>Viridiplantae</taxon>
        <taxon>Streptophyta</taxon>
        <taxon>Embryophyta</taxon>
        <taxon>Tracheophyta</taxon>
        <taxon>Spermatophyta</taxon>
        <taxon>Magnoliopsida</taxon>
        <taxon>eudicotyledons</taxon>
        <taxon>Gunneridae</taxon>
        <taxon>Pentapetalae</taxon>
        <taxon>asterids</taxon>
        <taxon>lamiids</taxon>
        <taxon>Lamiales</taxon>
        <taxon>Oleaceae</taxon>
        <taxon>Oleeae</taxon>
        <taxon>Olea</taxon>
    </lineage>
</organism>
<evidence type="ECO:0000256" key="6">
    <source>
        <dbReference type="ARBA" id="ARBA00022840"/>
    </source>
</evidence>
<accession>A0A8S0UZD9</accession>
<evidence type="ECO:0000256" key="1">
    <source>
        <dbReference type="ARBA" id="ARBA00008894"/>
    </source>
</evidence>
<dbReference type="AlphaFoldDB" id="A0A8S0UZD9"/>
<comment type="similarity">
    <text evidence="1">Belongs to the disease resistance NB-LRR family.</text>
</comment>
<dbReference type="Pfam" id="PF23559">
    <property type="entry name" value="WHD_DRP"/>
    <property type="match status" value="1"/>
</dbReference>
<keyword evidence="3" id="KW-0677">Repeat</keyword>
<evidence type="ECO:0000256" key="4">
    <source>
        <dbReference type="ARBA" id="ARBA00022741"/>
    </source>
</evidence>
<reference evidence="9 10" key="1">
    <citation type="submission" date="2019-12" db="EMBL/GenBank/DDBJ databases">
        <authorList>
            <person name="Alioto T."/>
            <person name="Alioto T."/>
            <person name="Gomez Garrido J."/>
        </authorList>
    </citation>
    <scope>NUCLEOTIDE SEQUENCE [LARGE SCALE GENOMIC DNA]</scope>
</reference>
<comment type="caution">
    <text evidence="9">The sequence shown here is derived from an EMBL/GenBank/DDBJ whole genome shotgun (WGS) entry which is preliminary data.</text>
</comment>
<evidence type="ECO:0000259" key="8">
    <source>
        <dbReference type="Pfam" id="PF23598"/>
    </source>
</evidence>
<dbReference type="SUPFAM" id="SSF52540">
    <property type="entry name" value="P-loop containing nucleoside triphosphate hydrolases"/>
    <property type="match status" value="1"/>
</dbReference>
<evidence type="ECO:0000256" key="2">
    <source>
        <dbReference type="ARBA" id="ARBA00022614"/>
    </source>
</evidence>
<dbReference type="GO" id="GO:0098542">
    <property type="term" value="P:defense response to other organism"/>
    <property type="evidence" value="ECO:0007669"/>
    <property type="project" value="TreeGrafter"/>
</dbReference>
<dbReference type="Gramene" id="OE9A070045T1">
    <property type="protein sequence ID" value="OE9A070045C1"/>
    <property type="gene ID" value="OE9A070045"/>
</dbReference>
<dbReference type="OrthoDB" id="911815at2759"/>
<evidence type="ECO:0000313" key="10">
    <source>
        <dbReference type="Proteomes" id="UP000594638"/>
    </source>
</evidence>
<dbReference type="InterPro" id="IPR044974">
    <property type="entry name" value="Disease_R_plants"/>
</dbReference>
<feature type="non-terminal residue" evidence="9">
    <location>
        <position position="1"/>
    </location>
</feature>
<dbReference type="Gene3D" id="1.10.10.10">
    <property type="entry name" value="Winged helix-like DNA-binding domain superfamily/Winged helix DNA-binding domain"/>
    <property type="match status" value="1"/>
</dbReference>
<evidence type="ECO:0000259" key="7">
    <source>
        <dbReference type="Pfam" id="PF23559"/>
    </source>
</evidence>
<dbReference type="InterPro" id="IPR036388">
    <property type="entry name" value="WH-like_DNA-bd_sf"/>
</dbReference>
<sequence>TQLPLLSPDSYQCHGPPSCDIDSIVPDVVLPIHPLGSWFHPRGVFVKVAEGITIPFVCGDLGDFQFLMQWFHKDIPTSRLAIHFLSALSSGSACSNSRFRSTCPSVGVSDYWVPNLSNTLAVLLASGSLLLTSSIRLLEDFSLEKWRVLLVGGTPCLCPYGVFHLSISWGRVDLTTFQLSHYLLYENYLPFTRILFNYLYIVSAEITSDQLNQQQCRARNSDHRIFLCLVDKASGHVSMYYQVIMTYKGLEFEDLELVVLSGNDVTCEDYQWKKDKVNEVLKLCSGLPSAIIAVREVLAAKHTSHEWEMVLQDIKLLIDRRLPVEQIILQKSISDLIFDDLPYHLKPCFLYLGLFPKGSKIEVEHLYLQWMAEGMISRDDCLNNETMVDLAERYLSDLVQRKMVEVEKEETPSLRKYKSCRVHEHMHDHCSRKGEEYFFEVLGKRGSDSLSLTTNPARRMALHLGKEDYRSSVDQLRNEKDDHLRSLLLLSPQDLQEKFEWPRRMFKRYRMLRVLTFERVDFQDRGLPRGMTWPIYLRYLSFKGCILGVLPSSIGSLSFLETLDLRVSSQIIIPNVLRKLGKLVYLYLPLKFKTPNNDKLYLKSLKEIEILENFDTGMCNVADLFEMMRLRHLSTTVEGILKDVEQIVSRMDTPSMITSVSIKFKNFDCYTEERHSVFRKLLKCKILHTLHMDGHLGQIPLHYNITSSLTEIVLKGSELKEDYMATLDKLPELRVLVLQDNAFAGEKMICVKSGFKKLKRLELLTLQFLGTWEVEKGSMPVLSILAVKNCGKLLFLPDELRNPFRRITFDIVSEHISKDGLRLKESGPGSFLTISSFSQSIIFILYCIFREIIKFADLSGLPLSVSTLPF</sequence>
<dbReference type="Proteomes" id="UP000594638">
    <property type="component" value="Unassembled WGS sequence"/>
</dbReference>
<proteinExistence type="inferred from homology"/>
<name>A0A8S0UZD9_OLEEU</name>
<dbReference type="FunFam" id="1.10.10.10:FF:000322">
    <property type="entry name" value="Probable disease resistance protein At1g63360"/>
    <property type="match status" value="1"/>
</dbReference>
<evidence type="ECO:0000313" key="9">
    <source>
        <dbReference type="EMBL" id="CAA3023594.1"/>
    </source>
</evidence>
<feature type="domain" description="Disease resistance protein winged helix" evidence="7">
    <location>
        <begin position="354"/>
        <end position="428"/>
    </location>
</feature>
<keyword evidence="6" id="KW-0067">ATP-binding</keyword>
<dbReference type="GO" id="GO:0043531">
    <property type="term" value="F:ADP binding"/>
    <property type="evidence" value="ECO:0007669"/>
    <property type="project" value="InterPro"/>
</dbReference>